<dbReference type="RefSeq" id="WP_115620925.1">
    <property type="nucleotide sequence ID" value="NZ_CP033928.1"/>
</dbReference>
<dbReference type="EMBL" id="UFVR01000004">
    <property type="protein sequence ID" value="SUX47533.1"/>
    <property type="molecule type" value="Genomic_DNA"/>
</dbReference>
<organism evidence="1 2">
    <name type="scientific">Chryseobacterium indoltheticum</name>
    <dbReference type="NCBI Taxonomy" id="254"/>
    <lineage>
        <taxon>Bacteria</taxon>
        <taxon>Pseudomonadati</taxon>
        <taxon>Bacteroidota</taxon>
        <taxon>Flavobacteriia</taxon>
        <taxon>Flavobacteriales</taxon>
        <taxon>Weeksellaceae</taxon>
        <taxon>Chryseobacterium group</taxon>
        <taxon>Chryseobacterium</taxon>
    </lineage>
</organism>
<evidence type="ECO:0000313" key="1">
    <source>
        <dbReference type="EMBL" id="SUX47533.1"/>
    </source>
</evidence>
<sequence>MKVLLRIYRKNNIFFLCFCFFLFTNYISSCFGQNIRYGYVDSLKTGDLVMIDMLQNRDGRFFNNDELIKFKKFTESSDGKVKIYINYFLGNSKLNKAYSDALKKSLHKYINNSNIEIISMGDTNPIICDKNNKYFRNNNTRLEIQFK</sequence>
<reference evidence="1 2" key="1">
    <citation type="submission" date="2018-06" db="EMBL/GenBank/DDBJ databases">
        <authorList>
            <consortium name="Pathogen Informatics"/>
            <person name="Doyle S."/>
        </authorList>
    </citation>
    <scope>NUCLEOTIDE SEQUENCE [LARGE SCALE GENOMIC DNA]</scope>
    <source>
        <strain evidence="1 2">NCTC13532</strain>
    </source>
</reference>
<name>A0A381FM26_9FLAO</name>
<evidence type="ECO:0008006" key="3">
    <source>
        <dbReference type="Google" id="ProtNLM"/>
    </source>
</evidence>
<dbReference type="AlphaFoldDB" id="A0A381FM26"/>
<protein>
    <recommendedName>
        <fullName evidence="3">OmpA-like domain-containing protein</fullName>
    </recommendedName>
</protein>
<proteinExistence type="predicted"/>
<gene>
    <name evidence="1" type="ORF">NCTC13532_03103</name>
</gene>
<dbReference type="Proteomes" id="UP000254282">
    <property type="component" value="Unassembled WGS sequence"/>
</dbReference>
<accession>A0A381FM26</accession>
<evidence type="ECO:0000313" key="2">
    <source>
        <dbReference type="Proteomes" id="UP000254282"/>
    </source>
</evidence>